<feature type="compositionally biased region" description="Low complexity" evidence="1">
    <location>
        <begin position="27"/>
        <end position="40"/>
    </location>
</feature>
<feature type="compositionally biased region" description="Basic and acidic residues" evidence="1">
    <location>
        <begin position="230"/>
        <end position="242"/>
    </location>
</feature>
<feature type="compositionally biased region" description="Low complexity" evidence="1">
    <location>
        <begin position="190"/>
        <end position="202"/>
    </location>
</feature>
<dbReference type="GO" id="GO:0006508">
    <property type="term" value="P:proteolysis"/>
    <property type="evidence" value="ECO:0007669"/>
    <property type="project" value="UniProtKB-KW"/>
</dbReference>
<feature type="compositionally biased region" description="Basic and acidic residues" evidence="1">
    <location>
        <begin position="505"/>
        <end position="522"/>
    </location>
</feature>
<name>A0A6J4I489_9PROT</name>
<sequence>APPPRPPPPRARPRPRPGWRRRRRPAAGRPGHPAGARGRPVPWGGPALRCESASFGRRRAARHAERPAGRRADAARSGDRRALAGRPAPHRHRRQHPPLGHDAGRHAPTGLPRRAALPRARLGGRRAPLHRRRGLPHRGAGHPHARGRGALPQPEAPSRGGVAAPAAGAGRAGRHGAGAGLARRARRPRLGLPGRAAGREAGNPGNGRSCRAARPGFAFARAAHRGVALVRRDRPADAREPRPAPTRGAVARADGVHPAPARRGRGEIRRDQGADGGRRQGRDAAGGGGGGAPGAAPAGADAGGFARARHGPHLPGLADRAALAAAGGAADRHRRSAPHPRRGPFRAGADQEAHHRIPGGAQARAGGQGADPVLRRAAGRGQDLARPVHRPRHGPGLRARVARRRPRRSGNPRPPPHLHRRAARQHRPGHPQGRRAELRDDAGRDRQDGAGRPGRPLGRHAGGAGPRAERHLPRQLPRRALRPVARGLHRHRQHAGHHPGAAARPDGDHRPQRLHRRGEAADRAALPRAPPIGGQRRHPGAGGAGRRRAASGHPILHPRGRRPRPGARDRPRHAQRRRADRRGQRGARPHRCGGPCRDPRRAALRERSGDAHLRAGRGDGPGLDPGGRRHPVHRGDAHPRIRQAHPHRPARRRHARERASGAEPGEEPGRFHRRGPRVVREVRHPHPRSRRRDAQGRAERRRGDVHRARLLADRSHGAERHCHDRRDQPARAGAAGGRDQGEGGRGGAGRARARAAAGPQPPRLRGDPGGRPRAAGVHLAGARGGRRVRRARRAAGRLRACLGARPWRGRGRPPL</sequence>
<evidence type="ECO:0000256" key="1">
    <source>
        <dbReference type="SAM" id="MobiDB-lite"/>
    </source>
</evidence>
<keyword evidence="2" id="KW-0378">Hydrolase</keyword>
<accession>A0A6J4I489</accession>
<feature type="compositionally biased region" description="Basic residues" evidence="1">
    <location>
        <begin position="640"/>
        <end position="656"/>
    </location>
</feature>
<feature type="region of interest" description="Disordered" evidence="1">
    <location>
        <begin position="1"/>
        <end position="212"/>
    </location>
</feature>
<feature type="compositionally biased region" description="Basic and acidic residues" evidence="1">
    <location>
        <begin position="434"/>
        <end position="449"/>
    </location>
</feature>
<feature type="compositionally biased region" description="Basic residues" evidence="1">
    <location>
        <begin position="122"/>
        <end position="147"/>
    </location>
</feature>
<feature type="compositionally biased region" description="Basic residues" evidence="1">
    <location>
        <begin position="535"/>
        <end position="591"/>
    </location>
</feature>
<feature type="non-terminal residue" evidence="2">
    <location>
        <position position="1"/>
    </location>
</feature>
<feature type="compositionally biased region" description="Low complexity" evidence="1">
    <location>
        <begin position="771"/>
        <end position="781"/>
    </location>
</feature>
<feature type="compositionally biased region" description="Basic and acidic residues" evidence="1">
    <location>
        <begin position="692"/>
        <end position="729"/>
    </location>
</feature>
<organism evidence="2">
    <name type="scientific">uncultured Acetobacteraceae bacterium</name>
    <dbReference type="NCBI Taxonomy" id="169975"/>
    <lineage>
        <taxon>Bacteria</taxon>
        <taxon>Pseudomonadati</taxon>
        <taxon>Pseudomonadota</taxon>
        <taxon>Alphaproteobacteria</taxon>
        <taxon>Acetobacterales</taxon>
        <taxon>Acetobacteraceae</taxon>
        <taxon>environmental samples</taxon>
    </lineage>
</organism>
<evidence type="ECO:0000313" key="2">
    <source>
        <dbReference type="EMBL" id="CAA9242017.1"/>
    </source>
</evidence>
<dbReference type="EC" id="3.4.21.53" evidence="2"/>
<dbReference type="AlphaFoldDB" id="A0A6J4I489"/>
<feature type="compositionally biased region" description="Low complexity" evidence="1">
    <location>
        <begin position="317"/>
        <end position="329"/>
    </location>
</feature>
<dbReference type="GO" id="GO:0004252">
    <property type="term" value="F:serine-type endopeptidase activity"/>
    <property type="evidence" value="ECO:0007669"/>
    <property type="project" value="UniProtKB-EC"/>
</dbReference>
<reference evidence="2" key="1">
    <citation type="submission" date="2020-02" db="EMBL/GenBank/DDBJ databases">
        <authorList>
            <person name="Meier V. D."/>
        </authorList>
    </citation>
    <scope>NUCLEOTIDE SEQUENCE</scope>
    <source>
        <strain evidence="2">AVDCRST_MAG08</strain>
    </source>
</reference>
<keyword evidence="2" id="KW-0645">Protease</keyword>
<feature type="compositionally biased region" description="Basic and acidic residues" evidence="1">
    <location>
        <begin position="264"/>
        <end position="282"/>
    </location>
</feature>
<feature type="non-terminal residue" evidence="2">
    <location>
        <position position="815"/>
    </location>
</feature>
<proteinExistence type="predicted"/>
<feature type="compositionally biased region" description="Basic residues" evidence="1">
    <location>
        <begin position="332"/>
        <end position="344"/>
    </location>
</feature>
<feature type="compositionally biased region" description="Basic and acidic residues" evidence="1">
    <location>
        <begin position="597"/>
        <end position="617"/>
    </location>
</feature>
<protein>
    <submittedName>
        <fullName evidence="2">ATP-dependent protease La Type I</fullName>
        <ecNumber evidence="2">3.4.21.53</ecNumber>
    </submittedName>
</protein>
<feature type="region of interest" description="Disordered" evidence="1">
    <location>
        <begin position="226"/>
        <end position="792"/>
    </location>
</feature>
<gene>
    <name evidence="2" type="ORF">AVDCRST_MAG08-1667</name>
</gene>
<feature type="compositionally biased region" description="Basic residues" evidence="1">
    <location>
        <begin position="11"/>
        <end position="26"/>
    </location>
</feature>
<feature type="compositionally biased region" description="Basic residues" evidence="1">
    <location>
        <begin position="387"/>
        <end position="433"/>
    </location>
</feature>
<feature type="compositionally biased region" description="Low complexity" evidence="1">
    <location>
        <begin position="523"/>
        <end position="534"/>
    </location>
</feature>
<dbReference type="EMBL" id="CADCTG010000143">
    <property type="protein sequence ID" value="CAA9242017.1"/>
    <property type="molecule type" value="Genomic_DNA"/>
</dbReference>
<feature type="compositionally biased region" description="Gly residues" evidence="1">
    <location>
        <begin position="734"/>
        <end position="749"/>
    </location>
</feature>
<feature type="compositionally biased region" description="Basic and acidic residues" evidence="1">
    <location>
        <begin position="62"/>
        <end position="82"/>
    </location>
</feature>
<feature type="compositionally biased region" description="Pro residues" evidence="1">
    <location>
        <begin position="1"/>
        <end position="10"/>
    </location>
</feature>
<feature type="compositionally biased region" description="Low complexity" evidence="1">
    <location>
        <begin position="294"/>
        <end position="306"/>
    </location>
</feature>
<feature type="compositionally biased region" description="Basic residues" evidence="1">
    <location>
        <begin position="476"/>
        <end position="497"/>
    </location>
</feature>
<feature type="compositionally biased region" description="Low complexity" evidence="1">
    <location>
        <begin position="110"/>
        <end position="121"/>
    </location>
</feature>
<feature type="compositionally biased region" description="Low complexity" evidence="1">
    <location>
        <begin position="159"/>
        <end position="169"/>
    </location>
</feature>
<feature type="compositionally biased region" description="Gly residues" evidence="1">
    <location>
        <begin position="284"/>
        <end position="293"/>
    </location>
</feature>